<evidence type="ECO:0000259" key="1">
    <source>
        <dbReference type="Pfam" id="PF00534"/>
    </source>
</evidence>
<dbReference type="CDD" id="cd03801">
    <property type="entry name" value="GT4_PimA-like"/>
    <property type="match status" value="1"/>
</dbReference>
<reference evidence="2 3" key="1">
    <citation type="submission" date="2019-10" db="EMBL/GenBank/DDBJ databases">
        <title>Extracellular Electron Transfer in a Candidatus Methanoperedens spp. Enrichment Culture.</title>
        <authorList>
            <person name="Berger S."/>
            <person name="Rangel Shaw D."/>
            <person name="Berben T."/>
            <person name="In 'T Zandt M."/>
            <person name="Frank J."/>
            <person name="Reimann J."/>
            <person name="Jetten M.S.M."/>
            <person name="Welte C.U."/>
        </authorList>
    </citation>
    <scope>NUCLEOTIDE SEQUENCE [LARGE SCALE GENOMIC DNA]</scope>
    <source>
        <strain evidence="2">SB12</strain>
    </source>
</reference>
<dbReference type="Proteomes" id="UP000460298">
    <property type="component" value="Unassembled WGS sequence"/>
</dbReference>
<dbReference type="Gene3D" id="3.40.50.2000">
    <property type="entry name" value="Glycogen Phosphorylase B"/>
    <property type="match status" value="2"/>
</dbReference>
<dbReference type="PANTHER" id="PTHR45947">
    <property type="entry name" value="SULFOQUINOVOSYL TRANSFERASE SQD2"/>
    <property type="match status" value="1"/>
</dbReference>
<gene>
    <name evidence="2" type="ORF">F9K24_03030</name>
</gene>
<accession>A0A833LYL4</accession>
<dbReference type="EMBL" id="WBUI01000002">
    <property type="protein sequence ID" value="KAB2934765.1"/>
    <property type="molecule type" value="Genomic_DNA"/>
</dbReference>
<dbReference type="SUPFAM" id="SSF53756">
    <property type="entry name" value="UDP-Glycosyltransferase/glycogen phosphorylase"/>
    <property type="match status" value="1"/>
</dbReference>
<dbReference type="PANTHER" id="PTHR45947:SF3">
    <property type="entry name" value="SULFOQUINOVOSYL TRANSFERASE SQD2"/>
    <property type="match status" value="1"/>
</dbReference>
<comment type="caution">
    <text evidence="2">The sequence shown here is derived from an EMBL/GenBank/DDBJ whole genome shotgun (WGS) entry which is preliminary data.</text>
</comment>
<evidence type="ECO:0000313" key="3">
    <source>
        <dbReference type="Proteomes" id="UP000460298"/>
    </source>
</evidence>
<dbReference type="InterPro" id="IPR001296">
    <property type="entry name" value="Glyco_trans_1"/>
</dbReference>
<protein>
    <submittedName>
        <fullName evidence="2">Glycosyltransferase family 4 protein</fullName>
    </submittedName>
</protein>
<feature type="domain" description="Glycosyl transferase family 1" evidence="1">
    <location>
        <begin position="194"/>
        <end position="364"/>
    </location>
</feature>
<name>A0A833LYL4_9LEPT</name>
<dbReference type="GO" id="GO:0016758">
    <property type="term" value="F:hexosyltransferase activity"/>
    <property type="evidence" value="ECO:0007669"/>
    <property type="project" value="TreeGrafter"/>
</dbReference>
<dbReference type="Pfam" id="PF00534">
    <property type="entry name" value="Glycos_transf_1"/>
    <property type="match status" value="1"/>
</dbReference>
<sequence>MKKILFITDFFGPDPGGMENFNTGLVHSQEDAVVLVTASPMLSDEGKRQSFDHALNMPIHRISVPIPNFLVPAPARNREYAARFQQLLEKERPDHILLGNLYGRTAGLVPQIYRSGIPYSVILQPLDLDQLSLLHLNLHRFLKKAQNIFVFSNYFHELAVMKGLRGENIVSVPFGLHARWDRRLIKRAKSQIMDRLKDVESRFRILSMGPLTRDKNLDRIFRVIEHLDRMGIDRKSYAWIIGGSGPEYGYLKELIGLHGLENTVFLVGFLEDLEVGALYYFSDLYFHPGGQPRNQASGYSASLLEAGYTSLPTVSGMGAGVDEIIRHQITGILHRADDYESLARSIIDLSRDAELRKRMGRFAEDRVLTEYDIERTRHQIFVRI</sequence>
<evidence type="ECO:0000313" key="2">
    <source>
        <dbReference type="EMBL" id="KAB2934765.1"/>
    </source>
</evidence>
<organism evidence="2 3">
    <name type="scientific">Leptonema illini</name>
    <dbReference type="NCBI Taxonomy" id="183"/>
    <lineage>
        <taxon>Bacteria</taxon>
        <taxon>Pseudomonadati</taxon>
        <taxon>Spirochaetota</taxon>
        <taxon>Spirochaetia</taxon>
        <taxon>Leptospirales</taxon>
        <taxon>Leptospiraceae</taxon>
        <taxon>Leptonema</taxon>
    </lineage>
</organism>
<keyword evidence="2" id="KW-0808">Transferase</keyword>
<dbReference type="AlphaFoldDB" id="A0A833LYL4"/>
<proteinExistence type="predicted"/>
<dbReference type="InterPro" id="IPR050194">
    <property type="entry name" value="Glycosyltransferase_grp1"/>
</dbReference>